<evidence type="ECO:0000313" key="1">
    <source>
        <dbReference type="EMBL" id="MBC5733413.1"/>
    </source>
</evidence>
<dbReference type="SUPFAM" id="SSF54913">
    <property type="entry name" value="GlnB-like"/>
    <property type="match status" value="2"/>
</dbReference>
<comment type="caution">
    <text evidence="1">The sequence shown here is derived from an EMBL/GenBank/DDBJ whole genome shotgun (WGS) entry which is preliminary data.</text>
</comment>
<evidence type="ECO:0000313" key="2">
    <source>
        <dbReference type="Proteomes" id="UP000661435"/>
    </source>
</evidence>
<gene>
    <name evidence="1" type="ORF">H8S57_06695</name>
</gene>
<dbReference type="InterPro" id="IPR002187">
    <property type="entry name" value="N-reg_PII"/>
</dbReference>
<organism evidence="1 2">
    <name type="scientific">Lawsonibacter hominis</name>
    <dbReference type="NCBI Taxonomy" id="2763053"/>
    <lineage>
        <taxon>Bacteria</taxon>
        <taxon>Bacillati</taxon>
        <taxon>Bacillota</taxon>
        <taxon>Clostridia</taxon>
        <taxon>Eubacteriales</taxon>
        <taxon>Oscillospiraceae</taxon>
        <taxon>Lawsonibacter</taxon>
    </lineage>
</organism>
<dbReference type="Gene3D" id="3.30.70.120">
    <property type="match status" value="1"/>
</dbReference>
<name>A0A8J6MES5_9FIRM</name>
<dbReference type="InterPro" id="IPR015867">
    <property type="entry name" value="N-reg_PII/ATP_PRibTrfase_C"/>
</dbReference>
<dbReference type="RefSeq" id="WP_186907308.1">
    <property type="nucleotide sequence ID" value="NZ_JACOPP010000006.1"/>
</dbReference>
<dbReference type="AlphaFoldDB" id="A0A8J6MES5"/>
<dbReference type="PROSITE" id="PS51343">
    <property type="entry name" value="PII_GLNB_DOM"/>
    <property type="match status" value="1"/>
</dbReference>
<dbReference type="GO" id="GO:0030234">
    <property type="term" value="F:enzyme regulator activity"/>
    <property type="evidence" value="ECO:0007669"/>
    <property type="project" value="InterPro"/>
</dbReference>
<dbReference type="InterPro" id="IPR011322">
    <property type="entry name" value="N-reg_PII-like_a/b"/>
</dbReference>
<reference evidence="1" key="1">
    <citation type="submission" date="2020-08" db="EMBL/GenBank/DDBJ databases">
        <title>Genome public.</title>
        <authorList>
            <person name="Liu C."/>
            <person name="Sun Q."/>
        </authorList>
    </citation>
    <scope>NUCLEOTIDE SEQUENCE</scope>
    <source>
        <strain evidence="1">NSJ-51</strain>
    </source>
</reference>
<keyword evidence="2" id="KW-1185">Reference proteome</keyword>
<protein>
    <submittedName>
        <fullName evidence="1">Transcriptional regulator</fullName>
    </submittedName>
</protein>
<dbReference type="GO" id="GO:0006808">
    <property type="term" value="P:regulation of nitrogen utilization"/>
    <property type="evidence" value="ECO:0007669"/>
    <property type="project" value="InterPro"/>
</dbReference>
<dbReference type="EMBL" id="JACOPP010000006">
    <property type="protein sequence ID" value="MBC5733413.1"/>
    <property type="molecule type" value="Genomic_DNA"/>
</dbReference>
<sequence length="236" mass="25972">MSQNHLSVLKMLVTIVDRGKGAAAVSLYREQRLHFDYLCMGLGTANSKILDYFGLSETEKDVVITLVPAHRVRRVMELANQRFDFSSPGRGILFTVPLSGVSGMVPQVLCKADETQRETECKEEMEMETANRYALILAVVNRGSLDTVMDAAREEGARGGTVLHARRVGMEDTENLLGFTLQPEKEVVAILTPQAQKHELMVAIHRAAGLTTEARGILFSLPVEELIGLQPPVPEA</sequence>
<proteinExistence type="predicted"/>
<dbReference type="Proteomes" id="UP000661435">
    <property type="component" value="Unassembled WGS sequence"/>
</dbReference>
<accession>A0A8J6MES5</accession>